<dbReference type="Gene3D" id="3.20.20.80">
    <property type="entry name" value="Glycosidases"/>
    <property type="match status" value="1"/>
</dbReference>
<feature type="transmembrane region" description="Helical" evidence="1">
    <location>
        <begin position="161"/>
        <end position="183"/>
    </location>
</feature>
<accession>A0A9P0AK56</accession>
<evidence type="ECO:0000313" key="4">
    <source>
        <dbReference type="Proteomes" id="UP001152759"/>
    </source>
</evidence>
<dbReference type="GO" id="GO:0005975">
    <property type="term" value="P:carbohydrate metabolic process"/>
    <property type="evidence" value="ECO:0007669"/>
    <property type="project" value="InterPro"/>
</dbReference>
<dbReference type="PANTHER" id="PTHR10357">
    <property type="entry name" value="ALPHA-AMYLASE FAMILY MEMBER"/>
    <property type="match status" value="1"/>
</dbReference>
<gene>
    <name evidence="3" type="ORF">BEMITA_LOCUS11907</name>
</gene>
<name>A0A9P0AK56_BEMTA</name>
<evidence type="ECO:0000259" key="2">
    <source>
        <dbReference type="SMART" id="SM00642"/>
    </source>
</evidence>
<keyword evidence="4" id="KW-1185">Reference proteome</keyword>
<dbReference type="AlphaFoldDB" id="A0A9P0AK56"/>
<dbReference type="PANTHER" id="PTHR10357:SF225">
    <property type="entry name" value="MALTASE 1-LIKE PROTEIN"/>
    <property type="match status" value="1"/>
</dbReference>
<feature type="domain" description="Glycosyl hydrolase family 13 catalytic" evidence="2">
    <location>
        <begin position="202"/>
        <end position="528"/>
    </location>
</feature>
<dbReference type="SMART" id="SM00642">
    <property type="entry name" value="Aamy"/>
    <property type="match status" value="1"/>
</dbReference>
<sequence length="639" mass="71463">MSSIELVGLTSGKHLGDDEAAAICPLLTPSTPIGEHPLADSTPPVLAYDVEREPISINTAVLSTLGPDAAKYIEPGIDVSPPIDIPGGGKRAELGASLQSSDSSSSVLHDTSFLTTHHFMNDANFQENGSVKPSYYTFQLGNGKVPEYGFISWNWPLIRKLWFCGLISSMVACLCTVIMFISVVPTSCDPPKEWYQGSLFYEIFPASFKDTNSDGVGDLRGIRTRIPYLKSLQVKAVRLNSIFAADHYPDFYENVKNFSQVDRSIGTMEDMDTLIGALHAADISIVLDLPLTNLFLRPHELGVSDASPTESSEISNIENIMNFWLDRGVDGFYVKGLEHFTSSPFFVRDVSNWKAVLRYYSTFYRPKIMMCSNTVLTKLMHEYPLEDDRLATVLRSFDLVDVFLNVTEPVGLRAQINGVLRGVTFSRMDYPWVHWNVGNVETSRIATRVEALNASLAALFINLMLPGTPSIFYGDEIGLTNIVDHKKEFLDVHHLHQVPPMHWGNDTSFSGAHDYSWIPKGQALMISRVNTISNILEVRDKTPAMYTRGTVKNHEIFLNCAVDRYSDEYLLTVERTYPRRHSVALITNLREQPQTRDLSSIYFGGYVLGGISHYLDGQYLQFHSLTVFPGEALIVKLDK</sequence>
<dbReference type="InterPro" id="IPR017853">
    <property type="entry name" value="GH"/>
</dbReference>
<proteinExistence type="predicted"/>
<protein>
    <recommendedName>
        <fullName evidence="2">Glycosyl hydrolase family 13 catalytic domain-containing protein</fullName>
    </recommendedName>
</protein>
<keyword evidence="1" id="KW-0812">Transmembrane</keyword>
<keyword evidence="1" id="KW-1133">Transmembrane helix</keyword>
<dbReference type="EMBL" id="OU963868">
    <property type="protein sequence ID" value="CAH0393514.1"/>
    <property type="molecule type" value="Genomic_DNA"/>
</dbReference>
<keyword evidence="1" id="KW-0472">Membrane</keyword>
<evidence type="ECO:0000256" key="1">
    <source>
        <dbReference type="SAM" id="Phobius"/>
    </source>
</evidence>
<reference evidence="3" key="1">
    <citation type="submission" date="2021-12" db="EMBL/GenBank/DDBJ databases">
        <authorList>
            <person name="King R."/>
        </authorList>
    </citation>
    <scope>NUCLEOTIDE SEQUENCE</scope>
</reference>
<organism evidence="3 4">
    <name type="scientific">Bemisia tabaci</name>
    <name type="common">Sweetpotato whitefly</name>
    <name type="synonym">Aleurodes tabaci</name>
    <dbReference type="NCBI Taxonomy" id="7038"/>
    <lineage>
        <taxon>Eukaryota</taxon>
        <taxon>Metazoa</taxon>
        <taxon>Ecdysozoa</taxon>
        <taxon>Arthropoda</taxon>
        <taxon>Hexapoda</taxon>
        <taxon>Insecta</taxon>
        <taxon>Pterygota</taxon>
        <taxon>Neoptera</taxon>
        <taxon>Paraneoptera</taxon>
        <taxon>Hemiptera</taxon>
        <taxon>Sternorrhyncha</taxon>
        <taxon>Aleyrodoidea</taxon>
        <taxon>Aleyrodidae</taxon>
        <taxon>Aleyrodinae</taxon>
        <taxon>Bemisia</taxon>
    </lineage>
</organism>
<dbReference type="InterPro" id="IPR006047">
    <property type="entry name" value="GH13_cat_dom"/>
</dbReference>
<dbReference type="SUPFAM" id="SSF51445">
    <property type="entry name" value="(Trans)glycosidases"/>
    <property type="match status" value="1"/>
</dbReference>
<evidence type="ECO:0000313" key="3">
    <source>
        <dbReference type="EMBL" id="CAH0393514.1"/>
    </source>
</evidence>
<dbReference type="Proteomes" id="UP001152759">
    <property type="component" value="Chromosome 7"/>
</dbReference>
<dbReference type="KEGG" id="btab:109032118"/>
<dbReference type="Pfam" id="PF00128">
    <property type="entry name" value="Alpha-amylase"/>
    <property type="match status" value="2"/>
</dbReference>